<sequence length="53" mass="5949">MLGWFSFSFACFSLLFVESSHLQVGLLVHVGRCSVVLLCVLVVLELELCEFNN</sequence>
<dbReference type="AlphaFoldDB" id="A0A0A8XV01"/>
<proteinExistence type="predicted"/>
<reference evidence="2" key="1">
    <citation type="submission" date="2014-09" db="EMBL/GenBank/DDBJ databases">
        <authorList>
            <person name="Magalhaes I.L.F."/>
            <person name="Oliveira U."/>
            <person name="Santos F.R."/>
            <person name="Vidigal T.H.D.A."/>
            <person name="Brescovit A.D."/>
            <person name="Santos A.J."/>
        </authorList>
    </citation>
    <scope>NUCLEOTIDE SEQUENCE</scope>
    <source>
        <tissue evidence="2">Shoot tissue taken approximately 20 cm above the soil surface</tissue>
    </source>
</reference>
<keyword evidence="1" id="KW-0732">Signal</keyword>
<name>A0A0A8XV01_ARUDO</name>
<accession>A0A0A8XV01</accession>
<feature type="chain" id="PRO_5002061608" evidence="1">
    <location>
        <begin position="20"/>
        <end position="53"/>
    </location>
</feature>
<feature type="signal peptide" evidence="1">
    <location>
        <begin position="1"/>
        <end position="19"/>
    </location>
</feature>
<dbReference type="EMBL" id="GBRH01280061">
    <property type="protein sequence ID" value="JAD17834.1"/>
    <property type="molecule type" value="Transcribed_RNA"/>
</dbReference>
<protein>
    <submittedName>
        <fullName evidence="2">Uncharacterized protein</fullName>
    </submittedName>
</protein>
<organism evidence="2">
    <name type="scientific">Arundo donax</name>
    <name type="common">Giant reed</name>
    <name type="synonym">Donax arundinaceus</name>
    <dbReference type="NCBI Taxonomy" id="35708"/>
    <lineage>
        <taxon>Eukaryota</taxon>
        <taxon>Viridiplantae</taxon>
        <taxon>Streptophyta</taxon>
        <taxon>Embryophyta</taxon>
        <taxon>Tracheophyta</taxon>
        <taxon>Spermatophyta</taxon>
        <taxon>Magnoliopsida</taxon>
        <taxon>Liliopsida</taxon>
        <taxon>Poales</taxon>
        <taxon>Poaceae</taxon>
        <taxon>PACMAD clade</taxon>
        <taxon>Arundinoideae</taxon>
        <taxon>Arundineae</taxon>
        <taxon>Arundo</taxon>
    </lineage>
</organism>
<evidence type="ECO:0000256" key="1">
    <source>
        <dbReference type="SAM" id="SignalP"/>
    </source>
</evidence>
<reference evidence="2" key="2">
    <citation type="journal article" date="2015" name="Data Brief">
        <title>Shoot transcriptome of the giant reed, Arundo donax.</title>
        <authorList>
            <person name="Barrero R.A."/>
            <person name="Guerrero F.D."/>
            <person name="Moolhuijzen P."/>
            <person name="Goolsby J.A."/>
            <person name="Tidwell J."/>
            <person name="Bellgard S.E."/>
            <person name="Bellgard M.I."/>
        </authorList>
    </citation>
    <scope>NUCLEOTIDE SEQUENCE</scope>
    <source>
        <tissue evidence="2">Shoot tissue taken approximately 20 cm above the soil surface</tissue>
    </source>
</reference>
<evidence type="ECO:0000313" key="2">
    <source>
        <dbReference type="EMBL" id="JAD17834.1"/>
    </source>
</evidence>